<keyword evidence="9" id="KW-1185">Reference proteome</keyword>
<dbReference type="PANTHER" id="PTHR33146:SF26">
    <property type="entry name" value="ENDONUCLEASE 4"/>
    <property type="match status" value="1"/>
</dbReference>
<evidence type="ECO:0008006" key="10">
    <source>
        <dbReference type="Google" id="ProtNLM"/>
    </source>
</evidence>
<dbReference type="Proteomes" id="UP000005824">
    <property type="component" value="Unassembled WGS sequence"/>
</dbReference>
<evidence type="ECO:0000256" key="5">
    <source>
        <dbReference type="ARBA" id="ARBA00023157"/>
    </source>
</evidence>
<feature type="signal peptide" evidence="7">
    <location>
        <begin position="1"/>
        <end position="21"/>
    </location>
</feature>
<dbReference type="InParanoid" id="B4CYG7"/>
<name>B4CYG7_9BACT</name>
<dbReference type="AlphaFoldDB" id="B4CYG7"/>
<keyword evidence="4" id="KW-0378">Hydrolase</keyword>
<evidence type="ECO:0000256" key="6">
    <source>
        <dbReference type="ARBA" id="ARBA00023180"/>
    </source>
</evidence>
<evidence type="ECO:0000256" key="1">
    <source>
        <dbReference type="ARBA" id="ARBA00022722"/>
    </source>
</evidence>
<dbReference type="STRING" id="497964.CfE428DRAFT_1705"/>
<proteinExistence type="predicted"/>
<evidence type="ECO:0000313" key="8">
    <source>
        <dbReference type="EMBL" id="EDY20508.1"/>
    </source>
</evidence>
<dbReference type="GO" id="GO:0004519">
    <property type="term" value="F:endonuclease activity"/>
    <property type="evidence" value="ECO:0007669"/>
    <property type="project" value="UniProtKB-KW"/>
</dbReference>
<dbReference type="RefSeq" id="WP_006979031.1">
    <property type="nucleotide sequence ID" value="NZ_ABVL01000004.1"/>
</dbReference>
<dbReference type="PANTHER" id="PTHR33146">
    <property type="entry name" value="ENDONUCLEASE 4"/>
    <property type="match status" value="1"/>
</dbReference>
<feature type="chain" id="PRO_5002800295" description="S1/P1 nuclease" evidence="7">
    <location>
        <begin position="22"/>
        <end position="346"/>
    </location>
</feature>
<evidence type="ECO:0000256" key="4">
    <source>
        <dbReference type="ARBA" id="ARBA00022801"/>
    </source>
</evidence>
<evidence type="ECO:0000256" key="2">
    <source>
        <dbReference type="ARBA" id="ARBA00022723"/>
    </source>
</evidence>
<accession>B4CYG7</accession>
<organism evidence="8 9">
    <name type="scientific">Chthoniobacter flavus Ellin428</name>
    <dbReference type="NCBI Taxonomy" id="497964"/>
    <lineage>
        <taxon>Bacteria</taxon>
        <taxon>Pseudomonadati</taxon>
        <taxon>Verrucomicrobiota</taxon>
        <taxon>Spartobacteria</taxon>
        <taxon>Chthoniobacterales</taxon>
        <taxon>Chthoniobacteraceae</taxon>
        <taxon>Chthoniobacter</taxon>
    </lineage>
</organism>
<dbReference type="InterPro" id="IPR003154">
    <property type="entry name" value="S1/P1nuclease"/>
</dbReference>
<dbReference type="GO" id="GO:0006308">
    <property type="term" value="P:DNA catabolic process"/>
    <property type="evidence" value="ECO:0007669"/>
    <property type="project" value="InterPro"/>
</dbReference>
<keyword evidence="7" id="KW-0732">Signal</keyword>
<dbReference type="GO" id="GO:0016788">
    <property type="term" value="F:hydrolase activity, acting on ester bonds"/>
    <property type="evidence" value="ECO:0007669"/>
    <property type="project" value="InterPro"/>
</dbReference>
<dbReference type="CDD" id="cd11010">
    <property type="entry name" value="S1-P1_nuclease"/>
    <property type="match status" value="1"/>
</dbReference>
<keyword evidence="5" id="KW-1015">Disulfide bond</keyword>
<keyword evidence="2" id="KW-0479">Metal-binding</keyword>
<dbReference type="Gene3D" id="1.10.575.10">
    <property type="entry name" value="P1 Nuclease"/>
    <property type="match status" value="1"/>
</dbReference>
<dbReference type="EMBL" id="ABVL01000004">
    <property type="protein sequence ID" value="EDY20508.1"/>
    <property type="molecule type" value="Genomic_DNA"/>
</dbReference>
<dbReference type="InterPro" id="IPR008947">
    <property type="entry name" value="PLipase_C/P1_nuclease_dom_sf"/>
</dbReference>
<evidence type="ECO:0000256" key="3">
    <source>
        <dbReference type="ARBA" id="ARBA00022759"/>
    </source>
</evidence>
<sequence length="346" mass="38202" precursor="true">MRSPFLHATILLLICASFALAWDTPGHEQIADMAYTRLTPAAKNKIREILQHGDPRYVPANNGDDTLRDAFRRASSFPDVIRDPGASTVFDDAYVDRMNLTFQPDVSPQQLAKPKSEYIRCKTWHYYDTPIHYSTSHAPKIYESNALVAYNYATAQLAKLKNSAAGADLRDAAWWLCWIEHLTGDLHQPLHCTSNYAHNHRGDIGGNAVNIIAPWDGASGALHAVNLHSYWDEGIDHAAGGHRSARQDLTPADAMEVTDAWLRNNQLKPGDSDAADLNVAHWIAQGAALADAHVYQETNAAGQTQEIIDGTNVTPQYTTDQIDVCEHQAVRAAYRLAAVLNGIFQP</sequence>
<evidence type="ECO:0000313" key="9">
    <source>
        <dbReference type="Proteomes" id="UP000005824"/>
    </source>
</evidence>
<gene>
    <name evidence="8" type="ORF">CfE428DRAFT_1705</name>
</gene>
<protein>
    <recommendedName>
        <fullName evidence="10">S1/P1 nuclease</fullName>
    </recommendedName>
</protein>
<comment type="caution">
    <text evidence="8">The sequence shown here is derived from an EMBL/GenBank/DDBJ whole genome shotgun (WGS) entry which is preliminary data.</text>
</comment>
<dbReference type="GO" id="GO:0003676">
    <property type="term" value="F:nucleic acid binding"/>
    <property type="evidence" value="ECO:0007669"/>
    <property type="project" value="InterPro"/>
</dbReference>
<dbReference type="Pfam" id="PF02265">
    <property type="entry name" value="S1-P1_nuclease"/>
    <property type="match status" value="1"/>
</dbReference>
<dbReference type="GO" id="GO:0046872">
    <property type="term" value="F:metal ion binding"/>
    <property type="evidence" value="ECO:0007669"/>
    <property type="project" value="UniProtKB-KW"/>
</dbReference>
<reference evidence="8 9" key="1">
    <citation type="journal article" date="2011" name="J. Bacteriol.">
        <title>Genome sequence of Chthoniobacter flavus Ellin428, an aerobic heterotrophic soil bacterium.</title>
        <authorList>
            <person name="Kant R."/>
            <person name="van Passel M.W."/>
            <person name="Palva A."/>
            <person name="Lucas S."/>
            <person name="Lapidus A."/>
            <person name="Glavina Del Rio T."/>
            <person name="Dalin E."/>
            <person name="Tice H."/>
            <person name="Bruce D."/>
            <person name="Goodwin L."/>
            <person name="Pitluck S."/>
            <person name="Larimer F.W."/>
            <person name="Land M.L."/>
            <person name="Hauser L."/>
            <person name="Sangwan P."/>
            <person name="de Vos W.M."/>
            <person name="Janssen P.H."/>
            <person name="Smidt H."/>
        </authorList>
    </citation>
    <scope>NUCLEOTIDE SEQUENCE [LARGE SCALE GENOMIC DNA]</scope>
    <source>
        <strain evidence="8 9">Ellin428</strain>
    </source>
</reference>
<dbReference type="eggNOG" id="ENOG5030TQK">
    <property type="taxonomic scope" value="Bacteria"/>
</dbReference>
<keyword evidence="1" id="KW-0540">Nuclease</keyword>
<evidence type="ECO:0000256" key="7">
    <source>
        <dbReference type="SAM" id="SignalP"/>
    </source>
</evidence>
<keyword evidence="6" id="KW-0325">Glycoprotein</keyword>
<keyword evidence="3" id="KW-0255">Endonuclease</keyword>
<dbReference type="SUPFAM" id="SSF48537">
    <property type="entry name" value="Phospholipase C/P1 nuclease"/>
    <property type="match status" value="1"/>
</dbReference>